<proteinExistence type="predicted"/>
<keyword evidence="2" id="KW-1185">Reference proteome</keyword>
<name>A0A6N9Q1H1_9BACL</name>
<evidence type="ECO:0000313" key="2">
    <source>
        <dbReference type="Proteomes" id="UP000448943"/>
    </source>
</evidence>
<dbReference type="OrthoDB" id="9800461at2"/>
<accession>A0A6N9Q1H1</accession>
<protein>
    <recommendedName>
        <fullName evidence="3">DUF3052 domain-containing protein</fullName>
    </recommendedName>
</protein>
<evidence type="ECO:0000313" key="1">
    <source>
        <dbReference type="EMBL" id="NBI28030.1"/>
    </source>
</evidence>
<dbReference type="AlphaFoldDB" id="A0A6N9Q1H1"/>
<gene>
    <name evidence="1" type="ORF">ERL59_03525</name>
</gene>
<dbReference type="RefSeq" id="WP_160644548.1">
    <property type="nucleotide sequence ID" value="NZ_SIJB01000007.1"/>
</dbReference>
<sequence length="126" mass="14297">MGLVKKLLIKNGYHAAIINAPESFSLPADELPSDVEISNHLDGEFDFILLFAHNQKELKEYTPEIISQLKKDALFWVAYPKKSSKINSDITRDTGWESLKELGYLGVSLISIDETWSAFRLRNKGK</sequence>
<reference evidence="1 2" key="1">
    <citation type="submission" date="2019-01" db="EMBL/GenBank/DDBJ databases">
        <title>Chengkuizengella sp. nov., isolated from deep-sea sediment of East Pacific Ocean.</title>
        <authorList>
            <person name="Yang J."/>
            <person name="Lai Q."/>
            <person name="Shao Z."/>
        </authorList>
    </citation>
    <scope>NUCLEOTIDE SEQUENCE [LARGE SCALE GENOMIC DNA]</scope>
    <source>
        <strain evidence="1 2">YPA3-1-1</strain>
    </source>
</reference>
<organism evidence="1 2">
    <name type="scientific">Chengkuizengella marina</name>
    <dbReference type="NCBI Taxonomy" id="2507566"/>
    <lineage>
        <taxon>Bacteria</taxon>
        <taxon>Bacillati</taxon>
        <taxon>Bacillota</taxon>
        <taxon>Bacilli</taxon>
        <taxon>Bacillales</taxon>
        <taxon>Paenibacillaceae</taxon>
        <taxon>Chengkuizengella</taxon>
    </lineage>
</organism>
<dbReference type="EMBL" id="SIJB01000007">
    <property type="protein sequence ID" value="NBI28030.1"/>
    <property type="molecule type" value="Genomic_DNA"/>
</dbReference>
<comment type="caution">
    <text evidence="1">The sequence shown here is derived from an EMBL/GenBank/DDBJ whole genome shotgun (WGS) entry which is preliminary data.</text>
</comment>
<evidence type="ECO:0008006" key="3">
    <source>
        <dbReference type="Google" id="ProtNLM"/>
    </source>
</evidence>
<dbReference type="Proteomes" id="UP000448943">
    <property type="component" value="Unassembled WGS sequence"/>
</dbReference>